<evidence type="ECO:0000313" key="1">
    <source>
        <dbReference type="EMBL" id="QRD02773.1"/>
    </source>
</evidence>
<sequence>MTVAIDLELLRAQNTANLLRQRVKAPNDKSDPDDCFNQEVWRRRLQPGVRTRKLSLFIGYVMRKTTLPRKHVVFSKHCKEESRDVINDRVHEQLLHLCNSQSRSNIQKFDVILKLYRS</sequence>
<proteinExistence type="predicted"/>
<keyword evidence="2" id="KW-1185">Reference proteome</keyword>
<gene>
    <name evidence="1" type="ORF">JI435_418640</name>
</gene>
<organism evidence="1 2">
    <name type="scientific">Phaeosphaeria nodorum (strain SN15 / ATCC MYA-4574 / FGSC 10173)</name>
    <name type="common">Glume blotch fungus</name>
    <name type="synonym">Parastagonospora nodorum</name>
    <dbReference type="NCBI Taxonomy" id="321614"/>
    <lineage>
        <taxon>Eukaryota</taxon>
        <taxon>Fungi</taxon>
        <taxon>Dikarya</taxon>
        <taxon>Ascomycota</taxon>
        <taxon>Pezizomycotina</taxon>
        <taxon>Dothideomycetes</taxon>
        <taxon>Pleosporomycetidae</taxon>
        <taxon>Pleosporales</taxon>
        <taxon>Pleosporineae</taxon>
        <taxon>Phaeosphaeriaceae</taxon>
        <taxon>Parastagonospora</taxon>
    </lineage>
</organism>
<dbReference type="Proteomes" id="UP000663193">
    <property type="component" value="Chromosome 14"/>
</dbReference>
<protein>
    <submittedName>
        <fullName evidence="1">Uncharacterized protein</fullName>
    </submittedName>
</protein>
<dbReference type="EMBL" id="CP069036">
    <property type="protein sequence ID" value="QRD02773.1"/>
    <property type="molecule type" value="Genomic_DNA"/>
</dbReference>
<evidence type="ECO:0000313" key="2">
    <source>
        <dbReference type="Proteomes" id="UP000663193"/>
    </source>
</evidence>
<name>A0A7U2FD12_PHANO</name>
<dbReference type="AlphaFoldDB" id="A0A7U2FD12"/>
<dbReference type="VEuPathDB" id="FungiDB:JI435_418640"/>
<accession>A0A7U2FD12</accession>
<reference evidence="2" key="1">
    <citation type="journal article" date="2021" name="BMC Genomics">
        <title>Chromosome-level genome assembly and manually-curated proteome of model necrotroph Parastagonospora nodorum Sn15 reveals a genome-wide trove of candidate effector homologs, and redundancy of virulence-related functions within an accessory chromosome.</title>
        <authorList>
            <person name="Bertazzoni S."/>
            <person name="Jones D.A.B."/>
            <person name="Phan H.T."/>
            <person name="Tan K.-C."/>
            <person name="Hane J.K."/>
        </authorList>
    </citation>
    <scope>NUCLEOTIDE SEQUENCE [LARGE SCALE GENOMIC DNA]</scope>
    <source>
        <strain evidence="2">SN15 / ATCC MYA-4574 / FGSC 10173)</strain>
    </source>
</reference>